<proteinExistence type="predicted"/>
<feature type="domain" description="PAC" evidence="7">
    <location>
        <begin position="99"/>
        <end position="151"/>
    </location>
</feature>
<dbReference type="RefSeq" id="WP_152841607.1">
    <property type="nucleotide sequence ID" value="NZ_WHUG01000022.1"/>
</dbReference>
<dbReference type="SMART" id="SM00091">
    <property type="entry name" value="PAS"/>
    <property type="match status" value="1"/>
</dbReference>
<dbReference type="SUPFAM" id="SSF47384">
    <property type="entry name" value="Homodimeric domain of signal transducing histidine kinase"/>
    <property type="match status" value="1"/>
</dbReference>
<dbReference type="PROSITE" id="PS50109">
    <property type="entry name" value="HIS_KIN"/>
    <property type="match status" value="1"/>
</dbReference>
<dbReference type="InterPro" id="IPR004358">
    <property type="entry name" value="Sig_transdc_His_kin-like_C"/>
</dbReference>
<dbReference type="PANTHER" id="PTHR43065:SF50">
    <property type="entry name" value="HISTIDINE KINASE"/>
    <property type="match status" value="1"/>
</dbReference>
<feature type="domain" description="Histidine kinase" evidence="5">
    <location>
        <begin position="210"/>
        <end position="456"/>
    </location>
</feature>
<reference evidence="8 9" key="1">
    <citation type="submission" date="2019-10" db="EMBL/GenBank/DDBJ databases">
        <title>Two novel species isolated from a subtropical stream in China.</title>
        <authorList>
            <person name="Lu H."/>
        </authorList>
    </citation>
    <scope>NUCLEOTIDE SEQUENCE [LARGE SCALE GENOMIC DNA]</scope>
    <source>
        <strain evidence="8 9">FT29W</strain>
    </source>
</reference>
<dbReference type="Pfam" id="PF13426">
    <property type="entry name" value="PAS_9"/>
    <property type="match status" value="1"/>
</dbReference>
<dbReference type="InterPro" id="IPR003594">
    <property type="entry name" value="HATPase_dom"/>
</dbReference>
<evidence type="ECO:0000256" key="1">
    <source>
        <dbReference type="ARBA" id="ARBA00000085"/>
    </source>
</evidence>
<dbReference type="AlphaFoldDB" id="A0A6A7NBF9"/>
<dbReference type="SUPFAM" id="SSF55874">
    <property type="entry name" value="ATPase domain of HSP90 chaperone/DNA topoisomerase II/histidine kinase"/>
    <property type="match status" value="1"/>
</dbReference>
<dbReference type="PANTHER" id="PTHR43065">
    <property type="entry name" value="SENSOR HISTIDINE KINASE"/>
    <property type="match status" value="1"/>
</dbReference>
<evidence type="ECO:0000313" key="9">
    <source>
        <dbReference type="Proteomes" id="UP000440498"/>
    </source>
</evidence>
<dbReference type="Gene3D" id="3.30.450.20">
    <property type="entry name" value="PAS domain"/>
    <property type="match status" value="1"/>
</dbReference>
<evidence type="ECO:0000256" key="3">
    <source>
        <dbReference type="ARBA" id="ARBA00022553"/>
    </source>
</evidence>
<comment type="catalytic activity">
    <reaction evidence="1">
        <text>ATP + protein L-histidine = ADP + protein N-phospho-L-histidine.</text>
        <dbReference type="EC" id="2.7.13.3"/>
    </reaction>
</comment>
<dbReference type="EC" id="2.7.13.3" evidence="2"/>
<protein>
    <recommendedName>
        <fullName evidence="2">histidine kinase</fullName>
        <ecNumber evidence="2">2.7.13.3</ecNumber>
    </recommendedName>
</protein>
<evidence type="ECO:0000259" key="6">
    <source>
        <dbReference type="PROSITE" id="PS50112"/>
    </source>
</evidence>
<dbReference type="PROSITE" id="PS50113">
    <property type="entry name" value="PAC"/>
    <property type="match status" value="1"/>
</dbReference>
<dbReference type="Proteomes" id="UP000440498">
    <property type="component" value="Unassembled WGS sequence"/>
</dbReference>
<dbReference type="CDD" id="cd00130">
    <property type="entry name" value="PAS"/>
    <property type="match status" value="1"/>
</dbReference>
<keyword evidence="9" id="KW-1185">Reference proteome</keyword>
<dbReference type="SUPFAM" id="SSF55785">
    <property type="entry name" value="PYP-like sensor domain (PAS domain)"/>
    <property type="match status" value="1"/>
</dbReference>
<dbReference type="GO" id="GO:0000155">
    <property type="term" value="F:phosphorelay sensor kinase activity"/>
    <property type="evidence" value="ECO:0007669"/>
    <property type="project" value="InterPro"/>
</dbReference>
<evidence type="ECO:0000259" key="7">
    <source>
        <dbReference type="PROSITE" id="PS50113"/>
    </source>
</evidence>
<organism evidence="8 9">
    <name type="scientific">Rugamonas aquatica</name>
    <dbReference type="NCBI Taxonomy" id="2743357"/>
    <lineage>
        <taxon>Bacteria</taxon>
        <taxon>Pseudomonadati</taxon>
        <taxon>Pseudomonadota</taxon>
        <taxon>Betaproteobacteria</taxon>
        <taxon>Burkholderiales</taxon>
        <taxon>Oxalobacteraceae</taxon>
        <taxon>Telluria group</taxon>
        <taxon>Rugamonas</taxon>
    </lineage>
</organism>
<dbReference type="InterPro" id="IPR000700">
    <property type="entry name" value="PAS-assoc_C"/>
</dbReference>
<accession>A0A6A7NBF9</accession>
<comment type="caution">
    <text evidence="8">The sequence shown here is derived from an EMBL/GenBank/DDBJ whole genome shotgun (WGS) entry which is preliminary data.</text>
</comment>
<gene>
    <name evidence="8" type="ORF">GEV02_30690</name>
</gene>
<dbReference type="Pfam" id="PF02518">
    <property type="entry name" value="HATPase_c"/>
    <property type="match status" value="1"/>
</dbReference>
<evidence type="ECO:0000313" key="8">
    <source>
        <dbReference type="EMBL" id="MQA42509.1"/>
    </source>
</evidence>
<keyword evidence="3" id="KW-0597">Phosphoprotein</keyword>
<dbReference type="SMART" id="SM00387">
    <property type="entry name" value="HATPase_c"/>
    <property type="match status" value="1"/>
</dbReference>
<dbReference type="InterPro" id="IPR005467">
    <property type="entry name" value="His_kinase_dom"/>
</dbReference>
<feature type="domain" description="PAS" evidence="6">
    <location>
        <begin position="10"/>
        <end position="54"/>
    </location>
</feature>
<name>A0A6A7NBF9_9BURK</name>
<evidence type="ECO:0000256" key="4">
    <source>
        <dbReference type="SAM" id="Coils"/>
    </source>
</evidence>
<sequence length="468" mass="51901">MKPNVQIAGAEVALSEFFDGHPVATFAINTRHIIIHWNRACEQLLGWSRADMIGTQNHWLPFYAKQRPLLSDLIVAGEQDIAGHYPGQHQRSPLIPDAWEAEDFFPNIGASGHWLHFTAAPLHDREGKVVGAIETLRDVTERRVAENALRKAHDNLEHVVEKRTAQLADANERLADDIRQLTELNDQLSMAQQQLVQAEKMASIGQLAAGVAHEINNPIGYIFSNVGTLQGYLEQLFEMLAAYQQAEASIGAPGVAQRLGAMRERIDLDFLREDIPALMRESREGIVRVRHIVQDLKDFSRLDAGQDWSMADLHQAIDSTLNIVSNEVKYRADLVKQYGDLPEIECLPLQINQVVLNLVINAAHAIGPERGEITLRTGVADQHTVWLEVEDSGSGIAPEALSRIFDPFFTTKAVGQGTGLGLSLTYGIVQKHGGRIEVDTEVGRGTRFRVLLPIRHTEPAEAGVKEHS</sequence>
<dbReference type="InterPro" id="IPR036097">
    <property type="entry name" value="HisK_dim/P_sf"/>
</dbReference>
<dbReference type="InterPro" id="IPR035965">
    <property type="entry name" value="PAS-like_dom_sf"/>
</dbReference>
<dbReference type="InterPro" id="IPR036890">
    <property type="entry name" value="HATPase_C_sf"/>
</dbReference>
<dbReference type="NCBIfam" id="TIGR00229">
    <property type="entry name" value="sensory_box"/>
    <property type="match status" value="1"/>
</dbReference>
<dbReference type="PRINTS" id="PR00344">
    <property type="entry name" value="BCTRLSENSOR"/>
</dbReference>
<dbReference type="InterPro" id="IPR003661">
    <property type="entry name" value="HisK_dim/P_dom"/>
</dbReference>
<evidence type="ECO:0000259" key="5">
    <source>
        <dbReference type="PROSITE" id="PS50109"/>
    </source>
</evidence>
<evidence type="ECO:0000256" key="2">
    <source>
        <dbReference type="ARBA" id="ARBA00012438"/>
    </source>
</evidence>
<dbReference type="Gene3D" id="1.10.287.130">
    <property type="match status" value="1"/>
</dbReference>
<dbReference type="InterPro" id="IPR000014">
    <property type="entry name" value="PAS"/>
</dbReference>
<dbReference type="PROSITE" id="PS50112">
    <property type="entry name" value="PAS"/>
    <property type="match status" value="1"/>
</dbReference>
<dbReference type="CDD" id="cd00082">
    <property type="entry name" value="HisKA"/>
    <property type="match status" value="1"/>
</dbReference>
<keyword evidence="4" id="KW-0175">Coiled coil</keyword>
<feature type="coiled-coil region" evidence="4">
    <location>
        <begin position="153"/>
        <end position="201"/>
    </location>
</feature>
<dbReference type="Gene3D" id="3.30.565.10">
    <property type="entry name" value="Histidine kinase-like ATPase, C-terminal domain"/>
    <property type="match status" value="1"/>
</dbReference>
<dbReference type="SMART" id="SM00388">
    <property type="entry name" value="HisKA"/>
    <property type="match status" value="1"/>
</dbReference>
<dbReference type="EMBL" id="WHUG01000022">
    <property type="protein sequence ID" value="MQA42509.1"/>
    <property type="molecule type" value="Genomic_DNA"/>
</dbReference>